<dbReference type="InterPro" id="IPR000639">
    <property type="entry name" value="Epox_hydrolase-like"/>
</dbReference>
<dbReference type="PANTHER" id="PTHR43798">
    <property type="entry name" value="MONOACYLGLYCEROL LIPASE"/>
    <property type="match status" value="1"/>
</dbReference>
<name>A0A401Z2I9_9ACTN</name>
<evidence type="ECO:0000313" key="4">
    <source>
        <dbReference type="Proteomes" id="UP000286931"/>
    </source>
</evidence>
<dbReference type="NCBIfam" id="NF002938">
    <property type="entry name" value="PRK03592.1"/>
    <property type="match status" value="1"/>
</dbReference>
<dbReference type="InterPro" id="IPR050266">
    <property type="entry name" value="AB_hydrolase_sf"/>
</dbReference>
<dbReference type="Pfam" id="PF00561">
    <property type="entry name" value="Abhydrolase_1"/>
    <property type="match status" value="1"/>
</dbReference>
<evidence type="ECO:0000259" key="2">
    <source>
        <dbReference type="Pfam" id="PF00561"/>
    </source>
</evidence>
<dbReference type="RefSeq" id="WP_126642700.1">
    <property type="nucleotide sequence ID" value="NZ_BIFH01000044.1"/>
</dbReference>
<dbReference type="EMBL" id="BIFH01000044">
    <property type="protein sequence ID" value="GCE01026.1"/>
    <property type="molecule type" value="Genomic_DNA"/>
</dbReference>
<dbReference type="SUPFAM" id="SSF53474">
    <property type="entry name" value="alpha/beta-Hydrolases"/>
    <property type="match status" value="1"/>
</dbReference>
<dbReference type="InterPro" id="IPR029058">
    <property type="entry name" value="AB_hydrolase_fold"/>
</dbReference>
<protein>
    <submittedName>
        <fullName evidence="3">Haloalkane dehalogenase 3</fullName>
    </submittedName>
</protein>
<dbReference type="Gene3D" id="3.40.50.1820">
    <property type="entry name" value="alpha/beta hydrolase"/>
    <property type="match status" value="1"/>
</dbReference>
<dbReference type="InterPro" id="IPR000073">
    <property type="entry name" value="AB_hydrolase_1"/>
</dbReference>
<organism evidence="3 4">
    <name type="scientific">Embleya hyalina</name>
    <dbReference type="NCBI Taxonomy" id="516124"/>
    <lineage>
        <taxon>Bacteria</taxon>
        <taxon>Bacillati</taxon>
        <taxon>Actinomycetota</taxon>
        <taxon>Actinomycetes</taxon>
        <taxon>Kitasatosporales</taxon>
        <taxon>Streptomycetaceae</taxon>
        <taxon>Embleya</taxon>
    </lineage>
</organism>
<dbReference type="Proteomes" id="UP000286931">
    <property type="component" value="Unassembled WGS sequence"/>
</dbReference>
<sequence length="328" mass="36434">MTNTHTHTGTHTGTHTHTGTGTGTHTGTDTRTRTPLGIPVDDTHPRSAVNVLDTRMVHVDTGSGGDTTAPVVFLHGNPTSSYLWRNVIPHVAGDRRCLAPDLVGMGDSDPAPDGAYRFTDHSRRLDAWFDAVLPTGPVTLVLHDWGSALGFDWARRHADRIEGIAYMEAIVQPRLWSDFPAGRDALFRAMRSEDGERMIMDDNFFIETVLPKSILRPLDEREMDAYRAPFRTRASRKPTLVFPRELPIDGTPSDVAHAVDEYGRWLAHSPIPKLLISAEPGAILVGRALEFARTWPNQTEVTVRGIHYIQEDSPHEIGTAVHDFVRHL</sequence>
<dbReference type="OrthoDB" id="5431692at2"/>
<dbReference type="GO" id="GO:0003824">
    <property type="term" value="F:catalytic activity"/>
    <property type="evidence" value="ECO:0007669"/>
    <property type="project" value="InterPro"/>
</dbReference>
<dbReference type="PANTHER" id="PTHR43798:SF24">
    <property type="entry name" value="CIS-3-ALKYL-4-ALKYLOXETAN-2-ONE DECARBOXYLASE"/>
    <property type="match status" value="1"/>
</dbReference>
<evidence type="ECO:0000256" key="1">
    <source>
        <dbReference type="SAM" id="MobiDB-lite"/>
    </source>
</evidence>
<dbReference type="AlphaFoldDB" id="A0A401Z2I9"/>
<proteinExistence type="predicted"/>
<dbReference type="PRINTS" id="PR00412">
    <property type="entry name" value="EPOXHYDRLASE"/>
</dbReference>
<feature type="region of interest" description="Disordered" evidence="1">
    <location>
        <begin position="1"/>
        <end position="45"/>
    </location>
</feature>
<gene>
    <name evidence="3" type="primary">dhaA_1</name>
    <name evidence="3" type="ORF">EHYA_08765</name>
</gene>
<feature type="domain" description="AB hydrolase-1" evidence="2">
    <location>
        <begin position="70"/>
        <end position="198"/>
    </location>
</feature>
<feature type="compositionally biased region" description="Low complexity" evidence="1">
    <location>
        <begin position="1"/>
        <end position="29"/>
    </location>
</feature>
<accession>A0A401Z2I9</accession>
<keyword evidence="4" id="KW-1185">Reference proteome</keyword>
<dbReference type="GO" id="GO:0016020">
    <property type="term" value="C:membrane"/>
    <property type="evidence" value="ECO:0007669"/>
    <property type="project" value="TreeGrafter"/>
</dbReference>
<comment type="caution">
    <text evidence="3">The sequence shown here is derived from an EMBL/GenBank/DDBJ whole genome shotgun (WGS) entry which is preliminary data.</text>
</comment>
<evidence type="ECO:0000313" key="3">
    <source>
        <dbReference type="EMBL" id="GCE01026.1"/>
    </source>
</evidence>
<reference evidence="3 4" key="1">
    <citation type="submission" date="2018-12" db="EMBL/GenBank/DDBJ databases">
        <title>Draft genome sequence of Embleya hyalina NBRC 13850T.</title>
        <authorList>
            <person name="Komaki H."/>
            <person name="Hosoyama A."/>
            <person name="Kimura A."/>
            <person name="Ichikawa N."/>
            <person name="Tamura T."/>
        </authorList>
    </citation>
    <scope>NUCLEOTIDE SEQUENCE [LARGE SCALE GENOMIC DNA]</scope>
    <source>
        <strain evidence="3 4">NBRC 13850</strain>
    </source>
</reference>